<organism evidence="2 3">
    <name type="scientific">Cognatilysobacter lacus</name>
    <dbReference type="NCBI Taxonomy" id="1643323"/>
    <lineage>
        <taxon>Bacteria</taxon>
        <taxon>Pseudomonadati</taxon>
        <taxon>Pseudomonadota</taxon>
        <taxon>Gammaproteobacteria</taxon>
        <taxon>Lysobacterales</taxon>
        <taxon>Lysobacteraceae</taxon>
        <taxon>Cognatilysobacter</taxon>
    </lineage>
</organism>
<evidence type="ECO:0000256" key="1">
    <source>
        <dbReference type="ARBA" id="ARBA00038735"/>
    </source>
</evidence>
<dbReference type="Gene3D" id="3.60.20.10">
    <property type="entry name" value="Glutamine Phosphoribosylpyrophosphate, subunit 1, domain 1"/>
    <property type="match status" value="1"/>
</dbReference>
<dbReference type="AlphaFoldDB" id="A0A5D8YXI5"/>
<evidence type="ECO:0000313" key="3">
    <source>
        <dbReference type="Proteomes" id="UP000323164"/>
    </source>
</evidence>
<reference evidence="2 3" key="1">
    <citation type="submission" date="2019-08" db="EMBL/GenBank/DDBJ databases">
        <title>Draft genome sequence of Lysobacter sp. UKS-15.</title>
        <authorList>
            <person name="Im W.-T."/>
        </authorList>
    </citation>
    <scope>NUCLEOTIDE SEQUENCE [LARGE SCALE GENOMIC DNA]</scope>
    <source>
        <strain evidence="2 3">UKS-15</strain>
    </source>
</reference>
<dbReference type="InterPro" id="IPR002692">
    <property type="entry name" value="S45"/>
</dbReference>
<dbReference type="EMBL" id="VTRV01000146">
    <property type="protein sequence ID" value="TZF87159.1"/>
    <property type="molecule type" value="Genomic_DNA"/>
</dbReference>
<dbReference type="RefSeq" id="WP_149353480.1">
    <property type="nucleotide sequence ID" value="NZ_VTRV01000146.1"/>
</dbReference>
<dbReference type="OrthoDB" id="9760084at2"/>
<dbReference type="GO" id="GO:0016787">
    <property type="term" value="F:hydrolase activity"/>
    <property type="evidence" value="ECO:0007669"/>
    <property type="project" value="InterPro"/>
</dbReference>
<dbReference type="GO" id="GO:0017000">
    <property type="term" value="P:antibiotic biosynthetic process"/>
    <property type="evidence" value="ECO:0007669"/>
    <property type="project" value="InterPro"/>
</dbReference>
<feature type="non-terminal residue" evidence="2">
    <location>
        <position position="1"/>
    </location>
</feature>
<dbReference type="InterPro" id="IPR029055">
    <property type="entry name" value="Ntn_hydrolases_N"/>
</dbReference>
<gene>
    <name evidence="2" type="ORF">FW784_11480</name>
</gene>
<dbReference type="SUPFAM" id="SSF56235">
    <property type="entry name" value="N-terminal nucleophile aminohydrolases (Ntn hydrolases)"/>
    <property type="match status" value="1"/>
</dbReference>
<comment type="caution">
    <text evidence="2">The sequence shown here is derived from an EMBL/GenBank/DDBJ whole genome shotgun (WGS) entry which is preliminary data.</text>
</comment>
<keyword evidence="3" id="KW-1185">Reference proteome</keyword>
<dbReference type="Pfam" id="PF01804">
    <property type="entry name" value="Penicil_amidase"/>
    <property type="match status" value="1"/>
</dbReference>
<accession>A0A5D8YXI5</accession>
<evidence type="ECO:0000313" key="2">
    <source>
        <dbReference type="EMBL" id="TZF87159.1"/>
    </source>
</evidence>
<sequence length="189" mass="20701">WRQAVLDRIREGLLLPARAALGPKAGMPEFAQIEGIAWPLVTQRPLNLLDPRFASWDALFEDAAADVRAQLMQRGALRDRTWGERNTASICHPLVKALPFMRRALCMPAEPLDGDSLAPRAMERDFGASERMVVSPGREADGITHMPGGQSGHPLSPFWGAGHEAWVHGRPTPFLPGPARYVLTATPAK</sequence>
<proteinExistence type="predicted"/>
<comment type="subunit">
    <text evidence="1">Heterodimer of an alpha subunit and a beta subunit processed from the same precursor.</text>
</comment>
<dbReference type="PANTHER" id="PTHR34218">
    <property type="entry name" value="PEPTIDASE S45 PENICILLIN AMIDASE"/>
    <property type="match status" value="1"/>
</dbReference>
<protein>
    <submittedName>
        <fullName evidence="2">Penicillin acylase family protein</fullName>
    </submittedName>
</protein>
<dbReference type="PANTHER" id="PTHR34218:SF4">
    <property type="entry name" value="ACYL-HOMOSERINE LACTONE ACYLASE QUIP"/>
    <property type="match status" value="1"/>
</dbReference>
<dbReference type="Proteomes" id="UP000323164">
    <property type="component" value="Unassembled WGS sequence"/>
</dbReference>
<name>A0A5D8YXI5_9GAMM</name>